<dbReference type="PROSITE" id="PS50097">
    <property type="entry name" value="BTB"/>
    <property type="match status" value="1"/>
</dbReference>
<dbReference type="STRING" id="40998.A0A2P7ZAW2"/>
<dbReference type="AlphaFoldDB" id="A0A2P7ZAW2"/>
<dbReference type="InterPro" id="IPR011333">
    <property type="entry name" value="SKP1/BTB/POZ_sf"/>
</dbReference>
<dbReference type="InterPro" id="IPR000210">
    <property type="entry name" value="BTB/POZ_dom"/>
</dbReference>
<dbReference type="Gene3D" id="3.30.710.10">
    <property type="entry name" value="Potassium Channel Kv1.1, Chain A"/>
    <property type="match status" value="1"/>
</dbReference>
<dbReference type="PANTHER" id="PTHR47843">
    <property type="entry name" value="BTB DOMAIN-CONTAINING PROTEIN-RELATED"/>
    <property type="match status" value="1"/>
</dbReference>
<protein>
    <recommendedName>
        <fullName evidence="1">BTB domain-containing protein</fullName>
    </recommendedName>
</protein>
<evidence type="ECO:0000313" key="3">
    <source>
        <dbReference type="Proteomes" id="UP000243723"/>
    </source>
</evidence>
<dbReference type="EMBL" id="NHZQ01000251">
    <property type="protein sequence ID" value="PSK45350.1"/>
    <property type="molecule type" value="Genomic_DNA"/>
</dbReference>
<gene>
    <name evidence="2" type="ORF">B9Z65_2490</name>
</gene>
<sequence length="266" mass="29854">MAPTKLYLKNKAARQEVKAKTMSGVRKPMDTAPCSTFATEVVTVRVGPHNIGFIVHKDVLVKNSDYMKATMSKPWAGILSINDHDPVVFNIYVQYLYTGKIFSVSSITTPPAPHLRTTVISEEDEWALLIDLYRLGDYLLDFKFINTVADAMVEKWRADHQFPIGYAAKVYEGSVSGCPLRKLIVDFHVHLGLGKHIDHGSLDTGEGTAEFVIDLVREFYASKGAIWETDAVEPWDTDPCRYHVHSGKCLTGFCRYRDHLATSSKL</sequence>
<dbReference type="OrthoDB" id="1022638at2759"/>
<dbReference type="CDD" id="cd18186">
    <property type="entry name" value="BTB_POZ_ZBTB_KLHL-like"/>
    <property type="match status" value="1"/>
</dbReference>
<dbReference type="SUPFAM" id="SSF54695">
    <property type="entry name" value="POZ domain"/>
    <property type="match status" value="1"/>
</dbReference>
<name>A0A2P7ZAW2_9PEZI</name>
<accession>A0A2P7ZAW2</accession>
<proteinExistence type="predicted"/>
<evidence type="ECO:0000259" key="1">
    <source>
        <dbReference type="PROSITE" id="PS50097"/>
    </source>
</evidence>
<dbReference type="Proteomes" id="UP000243723">
    <property type="component" value="Unassembled WGS sequence"/>
</dbReference>
<dbReference type="Pfam" id="PF00651">
    <property type="entry name" value="BTB"/>
    <property type="match status" value="1"/>
</dbReference>
<evidence type="ECO:0000313" key="2">
    <source>
        <dbReference type="EMBL" id="PSK45350.1"/>
    </source>
</evidence>
<comment type="caution">
    <text evidence="2">The sequence shown here is derived from an EMBL/GenBank/DDBJ whole genome shotgun (WGS) entry which is preliminary data.</text>
</comment>
<organism evidence="2 3">
    <name type="scientific">Elsinoe australis</name>
    <dbReference type="NCBI Taxonomy" id="40998"/>
    <lineage>
        <taxon>Eukaryota</taxon>
        <taxon>Fungi</taxon>
        <taxon>Dikarya</taxon>
        <taxon>Ascomycota</taxon>
        <taxon>Pezizomycotina</taxon>
        <taxon>Dothideomycetes</taxon>
        <taxon>Dothideomycetidae</taxon>
        <taxon>Myriangiales</taxon>
        <taxon>Elsinoaceae</taxon>
        <taxon>Elsinoe</taxon>
    </lineage>
</organism>
<feature type="domain" description="BTB" evidence="1">
    <location>
        <begin position="40"/>
        <end position="101"/>
    </location>
</feature>
<keyword evidence="3" id="KW-1185">Reference proteome</keyword>
<reference evidence="2 3" key="1">
    <citation type="submission" date="2017-05" db="EMBL/GenBank/DDBJ databases">
        <title>Draft genome sequence of Elsinoe australis.</title>
        <authorList>
            <person name="Cheng Q."/>
        </authorList>
    </citation>
    <scope>NUCLEOTIDE SEQUENCE [LARGE SCALE GENOMIC DNA]</scope>
    <source>
        <strain evidence="2 3">NL1</strain>
    </source>
</reference>
<dbReference type="PANTHER" id="PTHR47843:SF2">
    <property type="entry name" value="BTB DOMAIN-CONTAINING PROTEIN"/>
    <property type="match status" value="1"/>
</dbReference>